<evidence type="ECO:0000313" key="1">
    <source>
        <dbReference type="EMBL" id="MCR0984830.1"/>
    </source>
</evidence>
<accession>A0ABT1X9P8</accession>
<dbReference type="RefSeq" id="WP_257718484.1">
    <property type="nucleotide sequence ID" value="NZ_JANJOU010000025.1"/>
</dbReference>
<evidence type="ECO:0000313" key="2">
    <source>
        <dbReference type="Proteomes" id="UP001524642"/>
    </source>
</evidence>
<keyword evidence="2" id="KW-1185">Reference proteome</keyword>
<gene>
    <name evidence="1" type="ORF">NRP21_22475</name>
</gene>
<comment type="caution">
    <text evidence="1">The sequence shown here is derived from an EMBL/GenBank/DDBJ whole genome shotgun (WGS) entry which is preliminary data.</text>
</comment>
<protein>
    <submittedName>
        <fullName evidence="1">Uncharacterized protein</fullName>
    </submittedName>
</protein>
<sequence>MQQDEFGFLALAIAESLAMLASSRDLTAQGEVLTALSDLSERLRATSPQMLPRLEALMSAVRHAPLPEARDFIG</sequence>
<reference evidence="1 2" key="1">
    <citation type="submission" date="2022-06" db="EMBL/GenBank/DDBJ databases">
        <title>Roseomonas CN29.</title>
        <authorList>
            <person name="Cheng Y."/>
            <person name="He X."/>
        </authorList>
    </citation>
    <scope>NUCLEOTIDE SEQUENCE [LARGE SCALE GENOMIC DNA]</scope>
    <source>
        <strain evidence="1 2">CN29</strain>
    </source>
</reference>
<organism evidence="1 2">
    <name type="scientific">Roseomonas populi</name>
    <dbReference type="NCBI Taxonomy" id="3121582"/>
    <lineage>
        <taxon>Bacteria</taxon>
        <taxon>Pseudomonadati</taxon>
        <taxon>Pseudomonadota</taxon>
        <taxon>Alphaproteobacteria</taxon>
        <taxon>Acetobacterales</taxon>
        <taxon>Roseomonadaceae</taxon>
        <taxon>Roseomonas</taxon>
    </lineage>
</organism>
<dbReference type="EMBL" id="JANJOU010000025">
    <property type="protein sequence ID" value="MCR0984830.1"/>
    <property type="molecule type" value="Genomic_DNA"/>
</dbReference>
<name>A0ABT1X9P8_9PROT</name>
<proteinExistence type="predicted"/>
<dbReference type="Proteomes" id="UP001524642">
    <property type="component" value="Unassembled WGS sequence"/>
</dbReference>